<proteinExistence type="predicted"/>
<dbReference type="Proteomes" id="UP000095472">
    <property type="component" value="Chromosome"/>
</dbReference>
<reference evidence="1 2" key="1">
    <citation type="journal article" date="2016" name="Genome Announc.">
        <title>Draft Genome Sequence of the Thermotolerant Cyanobacterium Desertifilum sp. IPPAS B-1220.</title>
        <authorList>
            <person name="Mironov K.S."/>
            <person name="Sinetova M.A."/>
            <person name="Bolatkhan K."/>
            <person name="Zayadan B.K."/>
            <person name="Ustinova V.V."/>
            <person name="Kupriyanova E.V."/>
            <person name="Skrypnik A.N."/>
            <person name="Gogoleva N.E."/>
            <person name="Gogolev Y.V."/>
            <person name="Los D.A."/>
        </authorList>
    </citation>
    <scope>NUCLEOTIDE SEQUENCE [LARGE SCALE GENOMIC DNA]</scope>
    <source>
        <strain evidence="1 2">IPPAS B-1220</strain>
    </source>
</reference>
<protein>
    <submittedName>
        <fullName evidence="1">Uncharacterized protein</fullName>
    </submittedName>
</protein>
<organism evidence="1 2">
    <name type="scientific">Desertifilum tharense IPPAS B-1220</name>
    <dbReference type="NCBI Taxonomy" id="1781255"/>
    <lineage>
        <taxon>Bacteria</taxon>
        <taxon>Bacillati</taxon>
        <taxon>Cyanobacteriota</taxon>
        <taxon>Cyanophyceae</taxon>
        <taxon>Desertifilales</taxon>
        <taxon>Desertifilaceae</taxon>
        <taxon>Desertifilum</taxon>
    </lineage>
</organism>
<sequence>MPDAFGNAIVDWSLWGTDVFLGASILGAIALSGIGAYWLIDDLGKEERRGTLNFIRLSPQSAQSIFLGKLLGVPLYST</sequence>
<evidence type="ECO:0000313" key="1">
    <source>
        <dbReference type="EMBL" id="XPM66666.1"/>
    </source>
</evidence>
<accession>A0ACD5H1H9</accession>
<name>A0ACD5H1H9_9CYAN</name>
<dbReference type="EMBL" id="CP182909">
    <property type="protein sequence ID" value="XPM66666.1"/>
    <property type="molecule type" value="Genomic_DNA"/>
</dbReference>
<gene>
    <name evidence="1" type="ORF">BH720_016215</name>
</gene>
<keyword evidence="2" id="KW-1185">Reference proteome</keyword>
<evidence type="ECO:0000313" key="2">
    <source>
        <dbReference type="Proteomes" id="UP000095472"/>
    </source>
</evidence>